<accession>X6MB96</accession>
<proteinExistence type="predicted"/>
<comment type="caution">
    <text evidence="1">The sequence shown here is derived from an EMBL/GenBank/DDBJ whole genome shotgun (WGS) entry which is preliminary data.</text>
</comment>
<dbReference type="Proteomes" id="UP000023152">
    <property type="component" value="Unassembled WGS sequence"/>
</dbReference>
<name>X6MB96_RETFI</name>
<evidence type="ECO:0000313" key="2">
    <source>
        <dbReference type="Proteomes" id="UP000023152"/>
    </source>
</evidence>
<reference evidence="1 2" key="1">
    <citation type="journal article" date="2013" name="Curr. Biol.">
        <title>The Genome of the Foraminiferan Reticulomyxa filosa.</title>
        <authorList>
            <person name="Glockner G."/>
            <person name="Hulsmann N."/>
            <person name="Schleicher M."/>
            <person name="Noegel A.A."/>
            <person name="Eichinger L."/>
            <person name="Gallinger C."/>
            <person name="Pawlowski J."/>
            <person name="Sierra R."/>
            <person name="Euteneuer U."/>
            <person name="Pillet L."/>
            <person name="Moustafa A."/>
            <person name="Platzer M."/>
            <person name="Groth M."/>
            <person name="Szafranski K."/>
            <person name="Schliwa M."/>
        </authorList>
    </citation>
    <scope>NUCLEOTIDE SEQUENCE [LARGE SCALE GENOMIC DNA]</scope>
</reference>
<organism evidence="1 2">
    <name type="scientific">Reticulomyxa filosa</name>
    <dbReference type="NCBI Taxonomy" id="46433"/>
    <lineage>
        <taxon>Eukaryota</taxon>
        <taxon>Sar</taxon>
        <taxon>Rhizaria</taxon>
        <taxon>Retaria</taxon>
        <taxon>Foraminifera</taxon>
        <taxon>Monothalamids</taxon>
        <taxon>Reticulomyxidae</taxon>
        <taxon>Reticulomyxa</taxon>
    </lineage>
</organism>
<dbReference type="AlphaFoldDB" id="X6MB96"/>
<sequence>MINHFDFQLKLAGFNSRYLCNLMLRYPLEFARSNFVQVQKDDSDTNFVANIAYSANMEYQCAQELLQNLIPALIVQKQLLERNKEDNCALTYALWKQTSMKAIELFIPPDADQSFWHHVEEVTTRIHINKI</sequence>
<dbReference type="EMBL" id="ASPP01023538">
    <property type="protein sequence ID" value="ETO10305.1"/>
    <property type="molecule type" value="Genomic_DNA"/>
</dbReference>
<gene>
    <name evidence="1" type="ORF">RFI_27071</name>
</gene>
<keyword evidence="2" id="KW-1185">Reference proteome</keyword>
<evidence type="ECO:0000313" key="1">
    <source>
        <dbReference type="EMBL" id="ETO10305.1"/>
    </source>
</evidence>
<protein>
    <submittedName>
        <fullName evidence="1">Uncharacterized protein</fullName>
    </submittedName>
</protein>